<comment type="caution">
    <text evidence="1">The sequence shown here is derived from an EMBL/GenBank/DDBJ whole genome shotgun (WGS) entry which is preliminary data.</text>
</comment>
<gene>
    <name evidence="1" type="ORF">KC717_06485</name>
</gene>
<proteinExistence type="predicted"/>
<reference evidence="1" key="1">
    <citation type="submission" date="2020-04" db="EMBL/GenBank/DDBJ databases">
        <authorList>
            <person name="Zhang T."/>
        </authorList>
    </citation>
    <scope>NUCLEOTIDE SEQUENCE</scope>
    <source>
        <strain evidence="1">HKST-UBA11</strain>
    </source>
</reference>
<name>A0A955RLF5_9BACT</name>
<evidence type="ECO:0000313" key="1">
    <source>
        <dbReference type="EMBL" id="MCA9386263.1"/>
    </source>
</evidence>
<sequence>MITSKTKRSYIEQLEGKALQSQEKYIYDVKQRIWNEYDNEEIASSVLASIISDVERSVLVAYQLGMRHGSNVGREKGFKDAIDIVFKGAEPCES</sequence>
<dbReference type="Proteomes" id="UP000754563">
    <property type="component" value="Unassembled WGS sequence"/>
</dbReference>
<evidence type="ECO:0000313" key="2">
    <source>
        <dbReference type="Proteomes" id="UP000754563"/>
    </source>
</evidence>
<protein>
    <submittedName>
        <fullName evidence="1">Uncharacterized protein</fullName>
    </submittedName>
</protein>
<dbReference type="EMBL" id="JAGQLH010000111">
    <property type="protein sequence ID" value="MCA9386263.1"/>
    <property type="molecule type" value="Genomic_DNA"/>
</dbReference>
<dbReference type="AlphaFoldDB" id="A0A955RLF5"/>
<reference evidence="1" key="2">
    <citation type="journal article" date="2021" name="Microbiome">
        <title>Successional dynamics and alternative stable states in a saline activated sludge microbial community over 9 years.</title>
        <authorList>
            <person name="Wang Y."/>
            <person name="Ye J."/>
            <person name="Ju F."/>
            <person name="Liu L."/>
            <person name="Boyd J.A."/>
            <person name="Deng Y."/>
            <person name="Parks D.H."/>
            <person name="Jiang X."/>
            <person name="Yin X."/>
            <person name="Woodcroft B.J."/>
            <person name="Tyson G.W."/>
            <person name="Hugenholtz P."/>
            <person name="Polz M.F."/>
            <person name="Zhang T."/>
        </authorList>
    </citation>
    <scope>NUCLEOTIDE SEQUENCE</scope>
    <source>
        <strain evidence="1">HKST-UBA11</strain>
    </source>
</reference>
<organism evidence="1 2">
    <name type="scientific">Candidatus Dojkabacteria bacterium</name>
    <dbReference type="NCBI Taxonomy" id="2099670"/>
    <lineage>
        <taxon>Bacteria</taxon>
        <taxon>Candidatus Dojkabacteria</taxon>
    </lineage>
</organism>
<accession>A0A955RLF5</accession>